<dbReference type="GO" id="GO:0015630">
    <property type="term" value="C:microtubule cytoskeleton"/>
    <property type="evidence" value="ECO:0007669"/>
    <property type="project" value="TreeGrafter"/>
</dbReference>
<keyword evidence="3" id="KW-0436">Ligase</keyword>
<keyword evidence="2" id="KW-0963">Cytoplasm</keyword>
<gene>
    <name evidence="10" type="ORF">Z043_109480</name>
</gene>
<name>A0A0N8K0A4_SCLFO</name>
<dbReference type="SUPFAM" id="SSF56059">
    <property type="entry name" value="Glutathione synthetase ATP-binding domain-like"/>
    <property type="match status" value="1"/>
</dbReference>
<evidence type="ECO:0000256" key="8">
    <source>
        <dbReference type="ARBA" id="ARBA00048944"/>
    </source>
</evidence>
<proteinExistence type="predicted"/>
<evidence type="ECO:0000256" key="7">
    <source>
        <dbReference type="ARBA" id="ARBA00023212"/>
    </source>
</evidence>
<feature type="region of interest" description="Disordered" evidence="9">
    <location>
        <begin position="679"/>
        <end position="713"/>
    </location>
</feature>
<keyword evidence="4" id="KW-0547">Nucleotide-binding</keyword>
<comment type="caution">
    <text evidence="10">The sequence shown here is derived from an EMBL/GenBank/DDBJ whole genome shotgun (WGS) entry which is preliminary data.</text>
</comment>
<evidence type="ECO:0000313" key="11">
    <source>
        <dbReference type="Proteomes" id="UP000034805"/>
    </source>
</evidence>
<evidence type="ECO:0000313" key="10">
    <source>
        <dbReference type="EMBL" id="KPP71585.1"/>
    </source>
</evidence>
<dbReference type="EMBL" id="JARO02002923">
    <property type="protein sequence ID" value="KPP71585.1"/>
    <property type="molecule type" value="Genomic_DNA"/>
</dbReference>
<dbReference type="Pfam" id="PF03133">
    <property type="entry name" value="TTL"/>
    <property type="match status" value="1"/>
</dbReference>
<sequence>MTGAVEPLYRTHTSQPDELFETGIRQGSWHQNTGNTLERHFRGHLRREEGKHDKGALRFGAPGSVGTVTAWRIQYPRAITGQEETKQNVCLEVHMSRGDPQRENPNPAPSRRNTHTPSASQPESALPADGRIRRSFFNLPVINPDRLRTAKALVDKAVKVCSAAVHDPVRIRSTACSQSKSRLVRNESTYLYWTMRRDAIDCRTLRKEQMINHYAKAGTFTTKVGLCVNLRNLQWFDAADPDTFFPRCYRLGAEDEKHAFIEDFRRTACNSLLQYVVERHYRQQREGEVARVKVTGPSHSQGQKKQNKRRAMQMVGSGMIDTALQVCQDFLDCLDHHDIDIAKETSSSLTEQQWAEFLHNYYLVVHDGVEMEDSAWYVDRCHTMLQRLQAVCPQLDTDGIHNIWIVKPGAKSRGRGILCFNRLHDILKLVDSDPSLIKDSKWVVQKYLERPFLIHGTKFDVRQWFLVTDWNPLTVWFYRECYLRFSTQPYSLETLDSSIHLCNNSIQKHFQPSELRHPEVPEDNMWSCEQFCSFLSKQGREAQWRDIVVPGMQQAVVHALQTAQDLVESRRGSFELYGADFMLGRDLRPWLIEINASPTMAPSTAVTARLCAAVQEDTLRVVLDRRLDRNASTGGFELIYKQPAVEVPQYVGVNLLVEGASLRRPRLASQRRNTFLQEHEADAQPRPSQLGQEAAAKTAKSAVRKPRATAEKQVQLRPTISYNKTPAATIFHSTENENHTESERKGLAPVRRRNPVVLGRPFSLSPLRVPRKVTADRSGLRVEPRNPRRLGFTRATAVHLPQYNLSRSLDTAWNTYRSHIPHRLTQPTLKPLLRAPRDLPALQGPILPLKVISLQLSLLNNTHTIPHTAHVSNPGLQMRQFLSPKQAVTPCKEGGHKSS</sequence>
<evidence type="ECO:0000256" key="9">
    <source>
        <dbReference type="SAM" id="MobiDB-lite"/>
    </source>
</evidence>
<comment type="catalytic activity">
    <reaction evidence="8">
        <text>L-glutamyl-[protein] + glycine + ATP = glycyl-L-glutamyl-[protein] + ADP + phosphate + H(+)</text>
        <dbReference type="Rhea" id="RHEA:67180"/>
        <dbReference type="Rhea" id="RHEA-COMP:10208"/>
        <dbReference type="Rhea" id="RHEA-COMP:17207"/>
        <dbReference type="ChEBI" id="CHEBI:15378"/>
        <dbReference type="ChEBI" id="CHEBI:29973"/>
        <dbReference type="ChEBI" id="CHEBI:30616"/>
        <dbReference type="ChEBI" id="CHEBI:43474"/>
        <dbReference type="ChEBI" id="CHEBI:57305"/>
        <dbReference type="ChEBI" id="CHEBI:167890"/>
        <dbReference type="ChEBI" id="CHEBI:456216"/>
    </reaction>
    <physiologicalReaction direction="left-to-right" evidence="8">
        <dbReference type="Rhea" id="RHEA:67181"/>
    </physiologicalReaction>
</comment>
<dbReference type="GO" id="GO:0005524">
    <property type="term" value="F:ATP binding"/>
    <property type="evidence" value="ECO:0007669"/>
    <property type="project" value="UniProtKB-KW"/>
</dbReference>
<dbReference type="FunFam" id="3.30.470.20:FF:000032">
    <property type="entry name" value="tubulin monoglycylase TTLL3 isoform X2"/>
    <property type="match status" value="1"/>
</dbReference>
<evidence type="ECO:0000256" key="1">
    <source>
        <dbReference type="ARBA" id="ARBA00004611"/>
    </source>
</evidence>
<evidence type="ECO:0000256" key="5">
    <source>
        <dbReference type="ARBA" id="ARBA00022840"/>
    </source>
</evidence>
<keyword evidence="7" id="KW-0206">Cytoskeleton</keyword>
<evidence type="ECO:0008006" key="12">
    <source>
        <dbReference type="Google" id="ProtNLM"/>
    </source>
</evidence>
<dbReference type="PANTHER" id="PTHR45870">
    <property type="entry name" value="TUBULIN MONOGLYCYLASE TTLL3"/>
    <property type="match status" value="1"/>
</dbReference>
<protein>
    <recommendedName>
        <fullName evidence="12">Tubulin monoglycylase TTLL3-like</fullName>
    </recommendedName>
</protein>
<accession>A0A0N8K0A4</accession>
<dbReference type="PANTHER" id="PTHR45870:SF2">
    <property type="entry name" value="TUBULIN MONOGLYCYLASE TTLL3"/>
    <property type="match status" value="1"/>
</dbReference>
<dbReference type="GO" id="GO:0005930">
    <property type="term" value="C:axoneme"/>
    <property type="evidence" value="ECO:0007669"/>
    <property type="project" value="TreeGrafter"/>
</dbReference>
<evidence type="ECO:0000256" key="6">
    <source>
        <dbReference type="ARBA" id="ARBA00022846"/>
    </source>
</evidence>
<keyword evidence="6" id="KW-0966">Cell projection</keyword>
<dbReference type="GO" id="GO:0003341">
    <property type="term" value="P:cilium movement"/>
    <property type="evidence" value="ECO:0007669"/>
    <property type="project" value="TreeGrafter"/>
</dbReference>
<evidence type="ECO:0000256" key="4">
    <source>
        <dbReference type="ARBA" id="ARBA00022741"/>
    </source>
</evidence>
<dbReference type="Proteomes" id="UP000034805">
    <property type="component" value="Unassembled WGS sequence"/>
</dbReference>
<comment type="subcellular location">
    <subcellularLocation>
        <location evidence="1">Cytoplasm</location>
        <location evidence="1">Cytoskeleton</location>
        <location evidence="1">Flagellum axoneme</location>
    </subcellularLocation>
</comment>
<keyword evidence="6" id="KW-0969">Cilium</keyword>
<dbReference type="InterPro" id="IPR004344">
    <property type="entry name" value="TTL/TTLL_fam"/>
</dbReference>
<evidence type="ECO:0000256" key="3">
    <source>
        <dbReference type="ARBA" id="ARBA00022598"/>
    </source>
</evidence>
<dbReference type="InterPro" id="IPR051437">
    <property type="entry name" value="TTLL_monoglycylase"/>
</dbReference>
<dbReference type="GO" id="GO:0060271">
    <property type="term" value="P:cilium assembly"/>
    <property type="evidence" value="ECO:0007669"/>
    <property type="project" value="TreeGrafter"/>
</dbReference>
<organism evidence="10 11">
    <name type="scientific">Scleropages formosus</name>
    <name type="common">Asian bonytongue</name>
    <name type="synonym">Osteoglossum formosum</name>
    <dbReference type="NCBI Taxonomy" id="113540"/>
    <lineage>
        <taxon>Eukaryota</taxon>
        <taxon>Metazoa</taxon>
        <taxon>Chordata</taxon>
        <taxon>Craniata</taxon>
        <taxon>Vertebrata</taxon>
        <taxon>Euteleostomi</taxon>
        <taxon>Actinopterygii</taxon>
        <taxon>Neopterygii</taxon>
        <taxon>Teleostei</taxon>
        <taxon>Osteoglossocephala</taxon>
        <taxon>Osteoglossomorpha</taxon>
        <taxon>Osteoglossiformes</taxon>
        <taxon>Osteoglossidae</taxon>
        <taxon>Scleropages</taxon>
    </lineage>
</organism>
<feature type="region of interest" description="Disordered" evidence="9">
    <location>
        <begin position="96"/>
        <end position="129"/>
    </location>
</feature>
<dbReference type="GO" id="GO:0070736">
    <property type="term" value="F:protein-glycine ligase activity, initiating"/>
    <property type="evidence" value="ECO:0007669"/>
    <property type="project" value="TreeGrafter"/>
</dbReference>
<keyword evidence="5" id="KW-0067">ATP-binding</keyword>
<dbReference type="PROSITE" id="PS51221">
    <property type="entry name" value="TTL"/>
    <property type="match status" value="1"/>
</dbReference>
<evidence type="ECO:0000256" key="2">
    <source>
        <dbReference type="ARBA" id="ARBA00022490"/>
    </source>
</evidence>
<dbReference type="Gene3D" id="3.30.470.20">
    <property type="entry name" value="ATP-grasp fold, B domain"/>
    <property type="match status" value="1"/>
</dbReference>
<dbReference type="AlphaFoldDB" id="A0A0N8K0A4"/>
<keyword evidence="6" id="KW-0282">Flagellum</keyword>
<reference evidence="10 11" key="1">
    <citation type="submission" date="2015-08" db="EMBL/GenBank/DDBJ databases">
        <title>The genome of the Asian arowana (Scleropages formosus).</title>
        <authorList>
            <person name="Tan M.H."/>
            <person name="Gan H.M."/>
            <person name="Croft L.J."/>
            <person name="Austin C.M."/>
        </authorList>
    </citation>
    <scope>NUCLEOTIDE SEQUENCE [LARGE SCALE GENOMIC DNA]</scope>
    <source>
        <strain evidence="10">Aro1</strain>
    </source>
</reference>